<accession>A0A9D1K4U7</accession>
<evidence type="ECO:0000313" key="1">
    <source>
        <dbReference type="EMBL" id="HIS83483.1"/>
    </source>
</evidence>
<organism evidence="1 2">
    <name type="scientific">Candidatus Scatenecus faecavium</name>
    <dbReference type="NCBI Taxonomy" id="2840915"/>
    <lineage>
        <taxon>Bacteria</taxon>
        <taxon>Candidatus Scatenecus</taxon>
    </lineage>
</organism>
<reference evidence="1" key="1">
    <citation type="submission" date="2020-10" db="EMBL/GenBank/DDBJ databases">
        <authorList>
            <person name="Gilroy R."/>
        </authorList>
    </citation>
    <scope>NUCLEOTIDE SEQUENCE</scope>
    <source>
        <strain evidence="1">CHK152-2994</strain>
    </source>
</reference>
<dbReference type="AlphaFoldDB" id="A0A9D1K4U7"/>
<dbReference type="Proteomes" id="UP000824139">
    <property type="component" value="Unassembled WGS sequence"/>
</dbReference>
<comment type="caution">
    <text evidence="1">The sequence shown here is derived from an EMBL/GenBank/DDBJ whole genome shotgun (WGS) entry which is preliminary data.</text>
</comment>
<protein>
    <submittedName>
        <fullName evidence="1">Uncharacterized protein</fullName>
    </submittedName>
</protein>
<evidence type="ECO:0000313" key="2">
    <source>
        <dbReference type="Proteomes" id="UP000824139"/>
    </source>
</evidence>
<dbReference type="EMBL" id="DVJO01000169">
    <property type="protein sequence ID" value="HIS83483.1"/>
    <property type="molecule type" value="Genomic_DNA"/>
</dbReference>
<gene>
    <name evidence="1" type="ORF">IAD41_07760</name>
</gene>
<name>A0A9D1K4U7_9BACT</name>
<reference evidence="1" key="2">
    <citation type="journal article" date="2021" name="PeerJ">
        <title>Extensive microbial diversity within the chicken gut microbiome revealed by metagenomics and culture.</title>
        <authorList>
            <person name="Gilroy R."/>
            <person name="Ravi A."/>
            <person name="Getino M."/>
            <person name="Pursley I."/>
            <person name="Horton D.L."/>
            <person name="Alikhan N.F."/>
            <person name="Baker D."/>
            <person name="Gharbi K."/>
            <person name="Hall N."/>
            <person name="Watson M."/>
            <person name="Adriaenssens E.M."/>
            <person name="Foster-Nyarko E."/>
            <person name="Jarju S."/>
            <person name="Secka A."/>
            <person name="Antonio M."/>
            <person name="Oren A."/>
            <person name="Chaudhuri R.R."/>
            <person name="La Ragione R."/>
            <person name="Hildebrand F."/>
            <person name="Pallen M.J."/>
        </authorList>
    </citation>
    <scope>NUCLEOTIDE SEQUENCE</scope>
    <source>
        <strain evidence="1">CHK152-2994</strain>
    </source>
</reference>
<sequence length="124" mass="14290">MQTPVVNQIGTSSFTAYKPGFDMPRKMYAEILETPAVKKFGKEYNATLNKVTFFSRENETIEKLALHVDEIKPKNFFIKVRDFFANKKYDTVQLRTNAVNDDEFVKEIAKAAPDTLSKLQTIKF</sequence>
<proteinExistence type="predicted"/>